<name>A0A964T5S0_9HYPH</name>
<comment type="caution">
    <text evidence="3">The sequence shown here is derived from an EMBL/GenBank/DDBJ whole genome shotgun (WGS) entry which is preliminary data.</text>
</comment>
<gene>
    <name evidence="3" type="ORF">E4O86_09535</name>
</gene>
<dbReference type="InterPro" id="IPR001830">
    <property type="entry name" value="Glyco_trans_20"/>
</dbReference>
<feature type="region of interest" description="Disordered" evidence="2">
    <location>
        <begin position="484"/>
        <end position="515"/>
    </location>
</feature>
<dbReference type="EMBL" id="SPKJ01000025">
    <property type="protein sequence ID" value="MYZ47952.1"/>
    <property type="molecule type" value="Genomic_DNA"/>
</dbReference>
<dbReference type="CDD" id="cd03788">
    <property type="entry name" value="GT20_TPS"/>
    <property type="match status" value="1"/>
</dbReference>
<dbReference type="AlphaFoldDB" id="A0A964T5S0"/>
<feature type="compositionally biased region" description="Basic and acidic residues" evidence="2">
    <location>
        <begin position="502"/>
        <end position="515"/>
    </location>
</feature>
<dbReference type="PANTHER" id="PTHR10788:SF106">
    <property type="entry name" value="BCDNA.GH08860"/>
    <property type="match status" value="1"/>
</dbReference>
<evidence type="ECO:0000313" key="4">
    <source>
        <dbReference type="Proteomes" id="UP000773614"/>
    </source>
</evidence>
<evidence type="ECO:0000313" key="3">
    <source>
        <dbReference type="EMBL" id="MYZ47952.1"/>
    </source>
</evidence>
<dbReference type="PANTHER" id="PTHR10788">
    <property type="entry name" value="TREHALOSE-6-PHOSPHATE SYNTHASE"/>
    <property type="match status" value="1"/>
</dbReference>
<proteinExistence type="inferred from homology"/>
<comment type="similarity">
    <text evidence="1">Belongs to the glycosyltransferase 20 family.</text>
</comment>
<organism evidence="3 4">
    <name type="scientific">Propylenella binzhouense</name>
    <dbReference type="NCBI Taxonomy" id="2555902"/>
    <lineage>
        <taxon>Bacteria</taxon>
        <taxon>Pseudomonadati</taxon>
        <taxon>Pseudomonadota</taxon>
        <taxon>Alphaproteobacteria</taxon>
        <taxon>Hyphomicrobiales</taxon>
        <taxon>Propylenellaceae</taxon>
        <taxon>Propylenella</taxon>
    </lineage>
</organism>
<dbReference type="GO" id="GO:0005992">
    <property type="term" value="P:trehalose biosynthetic process"/>
    <property type="evidence" value="ECO:0007669"/>
    <property type="project" value="InterPro"/>
</dbReference>
<keyword evidence="4" id="KW-1185">Reference proteome</keyword>
<dbReference type="SUPFAM" id="SSF53756">
    <property type="entry name" value="UDP-Glycosyltransferase/glycogen phosphorylase"/>
    <property type="match status" value="1"/>
</dbReference>
<dbReference type="Gene3D" id="3.40.50.2000">
    <property type="entry name" value="Glycogen Phosphorylase B"/>
    <property type="match status" value="2"/>
</dbReference>
<evidence type="ECO:0000256" key="2">
    <source>
        <dbReference type="SAM" id="MobiDB-lite"/>
    </source>
</evidence>
<dbReference type="Proteomes" id="UP000773614">
    <property type="component" value="Unassembled WGS sequence"/>
</dbReference>
<evidence type="ECO:0000256" key="1">
    <source>
        <dbReference type="ARBA" id="ARBA00008799"/>
    </source>
</evidence>
<dbReference type="Pfam" id="PF00982">
    <property type="entry name" value="Glyco_transf_20"/>
    <property type="match status" value="1"/>
</dbReference>
<sequence length="515" mass="57934">MSSPTRQSAEPAASSGKGHAARGRLVVVSNRVADLSSGFQSGGLAVAVGEALSDSGGVWFGWSGERSDDARRREPEVTRYGDVRTATVALTHDEHEKYYLGFANRTLWPLLHYRLDLAEMSSQLEACYFAVNKRFAMQLRPLLRDDDLLWVHDYHLIPFAAYLRQKQVNNPIGFFLHIPFPPAEIVSALPHHTQFMRTLFAYDLVGFQTVRDRENFARYAEEHLGCRRLDDGRLKAFGRVLSIEAFPIGIDAVQFRADAEKNARLPDLRPIARSVESRHLIIGVDRLDYSKGLPERVYGIEALLESYPQYSGKIQFVQIAPPTREGVEAYDAIREELERATGQVNGRFGDFAWSPVRYINRPVPRPVLAGLFRRSRVGLVTPLRDGMNLVAKEYVAAQDPENPGVLVLSQFAGAAEQLEEALIVNPHDAQDVANAIRRALEMPLGERRARHAALWDNVTTQNIAWWRNRFLEALRASRRGHAQPVSISGELVPRPKPPTRTETIRYEDKPDAATI</sequence>
<protein>
    <submittedName>
        <fullName evidence="3">Trehalose-6-phosphate synthase</fullName>
    </submittedName>
</protein>
<reference evidence="3" key="1">
    <citation type="submission" date="2019-03" db="EMBL/GenBank/DDBJ databases">
        <title>Afifella sp. nov., isolated from activated sludge.</title>
        <authorList>
            <person name="Li Q."/>
            <person name="Liu Y."/>
        </authorList>
    </citation>
    <scope>NUCLEOTIDE SEQUENCE</scope>
    <source>
        <strain evidence="3">L72</strain>
    </source>
</reference>
<accession>A0A964T5S0</accession>
<dbReference type="OrthoDB" id="9815690at2"/>
<dbReference type="GO" id="GO:0003825">
    <property type="term" value="F:alpha,alpha-trehalose-phosphate synthase (UDP-forming) activity"/>
    <property type="evidence" value="ECO:0007669"/>
    <property type="project" value="TreeGrafter"/>
</dbReference>
<dbReference type="RefSeq" id="WP_161140301.1">
    <property type="nucleotide sequence ID" value="NZ_SPKJ01000025.1"/>
</dbReference>
<feature type="region of interest" description="Disordered" evidence="2">
    <location>
        <begin position="1"/>
        <end position="20"/>
    </location>
</feature>